<dbReference type="PANTHER" id="PTHR43808">
    <property type="entry name" value="ACETYLORNITHINE DEACETYLASE"/>
    <property type="match status" value="1"/>
</dbReference>
<accession>A0ABX8RCK4</accession>
<keyword evidence="2" id="KW-1185">Reference proteome</keyword>
<sequence length="544" mass="62549">MMNWNSPESIKKTLFRMVACSSVSGTKDEINMAKEIYNIFNEMTYFKENPKYLSLNPIPHDPLGRYFVTALVKGKGDKTVVFINHMDTVDYNGFGPYKALALDAEKLTRTIDPDKLPKEARDDLLTGDWIFGRGIMDMKCGGALEIGLLGEVSENVEAFEGNLLFLSVPDEENNSAGMIGAIPILNKMKEEYELDYVAVINNEPHPFIDGKHDLHIGSMGKVLPVFYCMGKETHAGQLLQGLNADLLLADIQREMELNMELVDGVDGEYTYPPTALKMSDTKELYNVSTPHTAYAYYNVLTLQFTPKEIMEKLVRIAEKAFNNTLNKFKDTIKAYKEVANEEFICPWEPKVYTYEEIYKYNVENIGESFVKHMEEFIDKYKDEAEDERDFAIQVMGEACRLCPDRDPKIIIGFAPPYYPHVRNKGETEKEKRMLECVDQLIKYSKEKFNVDWRINKFYKQLSDMSYCGVQDAQDILEKLKPNMPTLGYTYFLPLEEMAKFNSPVLNLGPWGKDLHKFTERLHAPFAFEVMPKILKFAIMYLLSE</sequence>
<dbReference type="Proteomes" id="UP000886818">
    <property type="component" value="Chromosome"/>
</dbReference>
<dbReference type="PIRSF" id="PIRSF010386">
    <property type="entry name" value="RocB"/>
    <property type="match status" value="1"/>
</dbReference>
<protein>
    <submittedName>
        <fullName evidence="1">M20/M25/M40 family metallo-hydrolase</fullName>
    </submittedName>
</protein>
<dbReference type="InterPro" id="IPR002933">
    <property type="entry name" value="Peptidase_M20"/>
</dbReference>
<proteinExistence type="predicted"/>
<dbReference type="InterPro" id="IPR012166">
    <property type="entry name" value="Uncharacterised_RocB"/>
</dbReference>
<organism evidence="1 2">
    <name type="scientific">Crassaminicella indica</name>
    <dbReference type="NCBI Taxonomy" id="2855394"/>
    <lineage>
        <taxon>Bacteria</taxon>
        <taxon>Bacillati</taxon>
        <taxon>Bacillota</taxon>
        <taxon>Clostridia</taxon>
        <taxon>Eubacteriales</taxon>
        <taxon>Clostridiaceae</taxon>
        <taxon>Crassaminicella</taxon>
    </lineage>
</organism>
<dbReference type="PANTHER" id="PTHR43808:SF27">
    <property type="entry name" value="PROTEIN ROCB"/>
    <property type="match status" value="1"/>
</dbReference>
<dbReference type="EMBL" id="CP078093">
    <property type="protein sequence ID" value="QXM06793.1"/>
    <property type="molecule type" value="Genomic_DNA"/>
</dbReference>
<reference evidence="1" key="1">
    <citation type="submission" date="2021-07" db="EMBL/GenBank/DDBJ databases">
        <title>Complete genome sequence of Crassaminicella sp. 143-21, isolated from a deep-sea hydrothermal vent.</title>
        <authorList>
            <person name="Li X."/>
        </authorList>
    </citation>
    <scope>NUCLEOTIDE SEQUENCE</scope>
    <source>
        <strain evidence="1">143-21</strain>
    </source>
</reference>
<name>A0ABX8RCK4_9CLOT</name>
<dbReference type="RefSeq" id="WP_218283486.1">
    <property type="nucleotide sequence ID" value="NZ_CP078093.1"/>
</dbReference>
<dbReference type="InterPro" id="IPR050072">
    <property type="entry name" value="Peptidase_M20A"/>
</dbReference>
<dbReference type="Pfam" id="PF01546">
    <property type="entry name" value="Peptidase_M20"/>
    <property type="match status" value="1"/>
</dbReference>
<gene>
    <name evidence="1" type="ORF">KVH43_03460</name>
</gene>
<evidence type="ECO:0000313" key="1">
    <source>
        <dbReference type="EMBL" id="QXM06793.1"/>
    </source>
</evidence>
<evidence type="ECO:0000313" key="2">
    <source>
        <dbReference type="Proteomes" id="UP000886818"/>
    </source>
</evidence>